<evidence type="ECO:0000256" key="11">
    <source>
        <dbReference type="ARBA" id="ARBA00032922"/>
    </source>
</evidence>
<keyword evidence="3" id="KW-0808">Transferase</keyword>
<keyword evidence="7" id="KW-0378">Hydrolase</keyword>
<evidence type="ECO:0000256" key="3">
    <source>
        <dbReference type="ARBA" id="ARBA00022679"/>
    </source>
</evidence>
<dbReference type="Pfam" id="PF18211">
    <property type="entry name" value="Csm1_B"/>
    <property type="match status" value="1"/>
</dbReference>
<comment type="similarity">
    <text evidence="1">Belongs to the CRISPR-associated Cas10/Csm1 family.</text>
</comment>
<protein>
    <recommendedName>
        <fullName evidence="2">CRISPR system single-strand-specific deoxyribonuclease Cas10/Csm1 (subtype III-A)</fullName>
    </recommendedName>
    <alternativeName>
        <fullName evidence="11">Cyclic oligoadenylate synthase</fullName>
    </alternativeName>
</protein>
<evidence type="ECO:0000256" key="7">
    <source>
        <dbReference type="ARBA" id="ARBA00022801"/>
    </source>
</evidence>
<evidence type="ECO:0000259" key="12">
    <source>
        <dbReference type="PROSITE" id="PS50887"/>
    </source>
</evidence>
<dbReference type="Gene3D" id="3.30.70.270">
    <property type="match status" value="1"/>
</dbReference>
<evidence type="ECO:0000256" key="8">
    <source>
        <dbReference type="ARBA" id="ARBA00022839"/>
    </source>
</evidence>
<keyword evidence="9" id="KW-0067">ATP-binding</keyword>
<evidence type="ECO:0000256" key="6">
    <source>
        <dbReference type="ARBA" id="ARBA00022759"/>
    </source>
</evidence>
<dbReference type="EMBL" id="JBHFNS010000029">
    <property type="protein sequence ID" value="MFB2934973.1"/>
    <property type="molecule type" value="Genomic_DNA"/>
</dbReference>
<dbReference type="InterPro" id="IPR000160">
    <property type="entry name" value="GGDEF_dom"/>
</dbReference>
<keyword evidence="14" id="KW-1185">Reference proteome</keyword>
<dbReference type="RefSeq" id="WP_413256497.1">
    <property type="nucleotide sequence ID" value="NZ_JBHFNS010000029.1"/>
</dbReference>
<dbReference type="InterPro" id="IPR052117">
    <property type="entry name" value="Cas10/Csm1_subtype-III-A"/>
</dbReference>
<dbReference type="InterPro" id="IPR041062">
    <property type="entry name" value="Csm1_B"/>
</dbReference>
<evidence type="ECO:0000256" key="2">
    <source>
        <dbReference type="ARBA" id="ARBA00014333"/>
    </source>
</evidence>
<comment type="caution">
    <text evidence="13">The sequence shown here is derived from an EMBL/GenBank/DDBJ whole genome shotgun (WGS) entry which is preliminary data.</text>
</comment>
<dbReference type="InterPro" id="IPR013408">
    <property type="entry name" value="Cas10/Csm1"/>
</dbReference>
<reference evidence="13 14" key="1">
    <citation type="submission" date="2024-09" db="EMBL/GenBank/DDBJ databases">
        <title>Floridaenema gen nov. (Aerosakkonemataceae, Aerosakkonematales ord. nov., Cyanobacteria) from benthic tropical and subtropical fresh waters, with the description of four new species.</title>
        <authorList>
            <person name="Moretto J.A."/>
            <person name="Berthold D.E."/>
            <person name="Lefler F.W."/>
            <person name="Huang I.-S."/>
            <person name="Laughinghouse H. IV."/>
        </authorList>
    </citation>
    <scope>NUCLEOTIDE SEQUENCE [LARGE SCALE GENOMIC DNA]</scope>
    <source>
        <strain evidence="13 14">BLCC-F154</strain>
    </source>
</reference>
<organism evidence="13 14">
    <name type="scientific">Floridaenema fluviatile BLCC-F154</name>
    <dbReference type="NCBI Taxonomy" id="3153640"/>
    <lineage>
        <taxon>Bacteria</taxon>
        <taxon>Bacillati</taxon>
        <taxon>Cyanobacteriota</taxon>
        <taxon>Cyanophyceae</taxon>
        <taxon>Oscillatoriophycideae</taxon>
        <taxon>Aerosakkonematales</taxon>
        <taxon>Aerosakkonemataceae</taxon>
        <taxon>Floridanema</taxon>
        <taxon>Floridanema fluviatile</taxon>
    </lineage>
</organism>
<sequence>MASENVALRIMQEAVGVLAKWTNVSLPQLQSLEPQEQQAVKKAKSHLKWPEKQEPQPLRLLFDFVDFSKDGKEKTEQKNYCPVGAIKDTYPSIPYPKMEEPTTAELENLKLEIQKNIAHLIQTDPNWFKNLSLLTVILEKYGSCLSFGESDIALIDLARSTAAVAAALAENPEDDQITLIAGDLSGIQKFIYTISSDGALKSLRARSFYLELVAEEIVQQLLEKLHLPRTSVIYAGGGNLYLLAPAVGINDKITEIKNRFNKWLLDKFKGQIFLALANHCFPAEDVSSEKFAKIHWQKAISLVNQQKTRKFDNQIQEILDKKDSYPPCKVCHRDDFKPEQLKPLNENESVLACPICNQMFELGERLFGVKTILRSHSKEKEINSDYYIPLQFSKIDSTCQDVYYHLFKEVQPKYQTKETIFRVNDWKIENYRNSNNAIFLLLGNYGQRIKITDESRLDKSRFIRAEEMASCADGIKRVGYLRMDVDNLGKIFAKGLKKKTIQNLPRIAGLSRLMTYFFKVHLNQLAKDRHKYFFDKLQTVTGLTDEHRNNLLFIYAGGDDLFISGTWNEVVEFAFDVYQAFRAYTGYNPDITLSGGISLADVKFPLYQAANESGEAENKAKGNGRDSLGLFGEVFKWNEWLGTYKSEVIDEEIRTYLSSESLPSLFGILPFVKKLYDVDSNYSRSFVRNLLATAQVQKQMIKEIEEKRKNRDYQDQERDIRYYLHLPKIAYTLARLPKNVLDNEDFRKSLKSPYNAPYFQGIATWIELLNRKESHDSNND</sequence>
<evidence type="ECO:0000313" key="13">
    <source>
        <dbReference type="EMBL" id="MFB2934973.1"/>
    </source>
</evidence>
<dbReference type="PANTHER" id="PTHR36528:SF1">
    <property type="entry name" value="CRISPR SYSTEM SINGLE-STRAND-SPECIFIC DEOXYRIBONUCLEASE CAS10_CSM1 (SUBTYPE III-A)"/>
    <property type="match status" value="1"/>
</dbReference>
<evidence type="ECO:0000256" key="5">
    <source>
        <dbReference type="ARBA" id="ARBA00022741"/>
    </source>
</evidence>
<dbReference type="Pfam" id="PF22335">
    <property type="entry name" value="Cas10-Cmr2_palm2"/>
    <property type="match status" value="1"/>
</dbReference>
<evidence type="ECO:0000256" key="4">
    <source>
        <dbReference type="ARBA" id="ARBA00022722"/>
    </source>
</evidence>
<keyword evidence="10" id="KW-0051">Antiviral defense</keyword>
<proteinExistence type="inferred from homology"/>
<keyword evidence="8" id="KW-0269">Exonuclease</keyword>
<feature type="domain" description="GGDEF" evidence="12">
    <location>
        <begin position="476"/>
        <end position="633"/>
    </location>
</feature>
<dbReference type="InterPro" id="IPR043128">
    <property type="entry name" value="Rev_trsase/Diguanyl_cyclase"/>
</dbReference>
<accession>A0ABV4Y8Y7</accession>
<dbReference type="NCBIfam" id="TIGR02578">
    <property type="entry name" value="cas_TM1811_Csm1"/>
    <property type="match status" value="1"/>
</dbReference>
<dbReference type="Proteomes" id="UP001576776">
    <property type="component" value="Unassembled WGS sequence"/>
</dbReference>
<dbReference type="InterPro" id="IPR054767">
    <property type="entry name" value="Cas10-Cmr2_palm2"/>
</dbReference>
<evidence type="ECO:0000256" key="10">
    <source>
        <dbReference type="ARBA" id="ARBA00023118"/>
    </source>
</evidence>
<gene>
    <name evidence="13" type="primary">cas10</name>
    <name evidence="13" type="ORF">ACE1B6_06815</name>
</gene>
<evidence type="ECO:0000313" key="14">
    <source>
        <dbReference type="Proteomes" id="UP001576776"/>
    </source>
</evidence>
<dbReference type="PROSITE" id="PS50887">
    <property type="entry name" value="GGDEF"/>
    <property type="match status" value="1"/>
</dbReference>
<keyword evidence="4" id="KW-0540">Nuclease</keyword>
<keyword evidence="6" id="KW-0255">Endonuclease</keyword>
<evidence type="ECO:0000256" key="1">
    <source>
        <dbReference type="ARBA" id="ARBA00005700"/>
    </source>
</evidence>
<dbReference type="PANTHER" id="PTHR36528">
    <property type="entry name" value="CRISPR SYSTEM SINGLE-STRAND-SPECIFIC DEOXYRIBONUCLEASE CAS10/CSM1 (SUBTYPE III-A)"/>
    <property type="match status" value="1"/>
</dbReference>
<name>A0ABV4Y8Y7_9CYAN</name>
<keyword evidence="5" id="KW-0547">Nucleotide-binding</keyword>
<evidence type="ECO:0000256" key="9">
    <source>
        <dbReference type="ARBA" id="ARBA00022840"/>
    </source>
</evidence>